<dbReference type="EMBL" id="HG001755">
    <property type="protein sequence ID" value="CDF35984.1"/>
    <property type="molecule type" value="Genomic_DNA"/>
</dbReference>
<protein>
    <submittedName>
        <fullName evidence="1">Uncharacterized protein</fullName>
    </submittedName>
</protein>
<proteinExistence type="predicted"/>
<sequence length="152" mass="16746">MLRAQARVFFSSAAVSITSLYYDDAMGMIYLRWRVSASPRAWVLMGSGRRGPVVLDGLSVYTLDRTGLVAVHQLESNSRRRSGLRHMFEDILAVGTVRVPGTPAGAGVGSGGSGLPPWFRSVFEPLEFVAVSEEEMECEEHLLPLEDELFIK</sequence>
<reference evidence="2" key="1">
    <citation type="journal article" date="2013" name="Proc. Natl. Acad. Sci. U.S.A.">
        <title>Genome structure and metabolic features in the red seaweed Chondrus crispus shed light on evolution of the Archaeplastida.</title>
        <authorList>
            <person name="Collen J."/>
            <person name="Porcel B."/>
            <person name="Carre W."/>
            <person name="Ball S.G."/>
            <person name="Chaparro C."/>
            <person name="Tonon T."/>
            <person name="Barbeyron T."/>
            <person name="Michel G."/>
            <person name="Noel B."/>
            <person name="Valentin K."/>
            <person name="Elias M."/>
            <person name="Artiguenave F."/>
            <person name="Arun A."/>
            <person name="Aury J.M."/>
            <person name="Barbosa-Neto J.F."/>
            <person name="Bothwell J.H."/>
            <person name="Bouget F.Y."/>
            <person name="Brillet L."/>
            <person name="Cabello-Hurtado F."/>
            <person name="Capella-Gutierrez S."/>
            <person name="Charrier B."/>
            <person name="Cladiere L."/>
            <person name="Cock J.M."/>
            <person name="Coelho S.M."/>
            <person name="Colleoni C."/>
            <person name="Czjzek M."/>
            <person name="Da Silva C."/>
            <person name="Delage L."/>
            <person name="Denoeud F."/>
            <person name="Deschamps P."/>
            <person name="Dittami S.M."/>
            <person name="Gabaldon T."/>
            <person name="Gachon C.M."/>
            <person name="Groisillier A."/>
            <person name="Herve C."/>
            <person name="Jabbari K."/>
            <person name="Katinka M."/>
            <person name="Kloareg B."/>
            <person name="Kowalczyk N."/>
            <person name="Labadie K."/>
            <person name="Leblanc C."/>
            <person name="Lopez P.J."/>
            <person name="McLachlan D.H."/>
            <person name="Meslet-Cladiere L."/>
            <person name="Moustafa A."/>
            <person name="Nehr Z."/>
            <person name="Nyvall Collen P."/>
            <person name="Panaud O."/>
            <person name="Partensky F."/>
            <person name="Poulain J."/>
            <person name="Rensing S.A."/>
            <person name="Rousvoal S."/>
            <person name="Samson G."/>
            <person name="Symeonidi A."/>
            <person name="Weissenbach J."/>
            <person name="Zambounis A."/>
            <person name="Wincker P."/>
            <person name="Boyen C."/>
        </authorList>
    </citation>
    <scope>NUCLEOTIDE SEQUENCE [LARGE SCALE GENOMIC DNA]</scope>
    <source>
        <strain evidence="2">cv. Stackhouse</strain>
    </source>
</reference>
<name>R7QD65_CHOCR</name>
<dbReference type="RefSeq" id="XP_005715803.1">
    <property type="nucleotide sequence ID" value="XM_005715746.1"/>
</dbReference>
<organism evidence="1 2">
    <name type="scientific">Chondrus crispus</name>
    <name type="common">Carrageen Irish moss</name>
    <name type="synonym">Polymorpha crispa</name>
    <dbReference type="NCBI Taxonomy" id="2769"/>
    <lineage>
        <taxon>Eukaryota</taxon>
        <taxon>Rhodophyta</taxon>
        <taxon>Florideophyceae</taxon>
        <taxon>Rhodymeniophycidae</taxon>
        <taxon>Gigartinales</taxon>
        <taxon>Gigartinaceae</taxon>
        <taxon>Chondrus</taxon>
    </lineage>
</organism>
<evidence type="ECO:0000313" key="1">
    <source>
        <dbReference type="EMBL" id="CDF35984.1"/>
    </source>
</evidence>
<gene>
    <name evidence="1" type="ORF">CHC_T00004356001</name>
</gene>
<accession>R7QD65</accession>
<dbReference type="KEGG" id="ccp:CHC_T00004356001"/>
<evidence type="ECO:0000313" key="2">
    <source>
        <dbReference type="Proteomes" id="UP000012073"/>
    </source>
</evidence>
<dbReference type="Proteomes" id="UP000012073">
    <property type="component" value="Unassembled WGS sequence"/>
</dbReference>
<dbReference type="Gramene" id="CDF35984">
    <property type="protein sequence ID" value="CDF35984"/>
    <property type="gene ID" value="CHC_T00004356001"/>
</dbReference>
<dbReference type="GeneID" id="17323526"/>
<dbReference type="AlphaFoldDB" id="R7QD65"/>
<keyword evidence="2" id="KW-1185">Reference proteome</keyword>